<feature type="region of interest" description="Disordered" evidence="1">
    <location>
        <begin position="1"/>
        <end position="68"/>
    </location>
</feature>
<feature type="transmembrane region" description="Helical" evidence="2">
    <location>
        <begin position="238"/>
        <end position="259"/>
    </location>
</feature>
<feature type="transmembrane region" description="Helical" evidence="2">
    <location>
        <begin position="280"/>
        <end position="301"/>
    </location>
</feature>
<feature type="transmembrane region" description="Helical" evidence="2">
    <location>
        <begin position="313"/>
        <end position="341"/>
    </location>
</feature>
<reference evidence="3" key="1">
    <citation type="submission" date="2020-05" db="EMBL/GenBank/DDBJ databases">
        <title>Phylogenomic resolution of chytrid fungi.</title>
        <authorList>
            <person name="Stajich J.E."/>
            <person name="Amses K."/>
            <person name="Simmons R."/>
            <person name="Seto K."/>
            <person name="Myers J."/>
            <person name="Bonds A."/>
            <person name="Quandt C.A."/>
            <person name="Barry K."/>
            <person name="Liu P."/>
            <person name="Grigoriev I."/>
            <person name="Longcore J.E."/>
            <person name="James T.Y."/>
        </authorList>
    </citation>
    <scope>NUCLEOTIDE SEQUENCE</scope>
    <source>
        <strain evidence="3">JEL0379</strain>
    </source>
</reference>
<dbReference type="Proteomes" id="UP001212152">
    <property type="component" value="Unassembled WGS sequence"/>
</dbReference>
<keyword evidence="2" id="KW-0812">Transmembrane</keyword>
<dbReference type="EMBL" id="JADGJQ010000002">
    <property type="protein sequence ID" value="KAJ3184981.1"/>
    <property type="molecule type" value="Genomic_DNA"/>
</dbReference>
<feature type="compositionally biased region" description="Low complexity" evidence="1">
    <location>
        <begin position="15"/>
        <end position="25"/>
    </location>
</feature>
<feature type="compositionally biased region" description="Basic and acidic residues" evidence="1">
    <location>
        <begin position="140"/>
        <end position="154"/>
    </location>
</feature>
<feature type="compositionally biased region" description="Polar residues" evidence="1">
    <location>
        <begin position="181"/>
        <end position="193"/>
    </location>
</feature>
<evidence type="ECO:0000313" key="4">
    <source>
        <dbReference type="Proteomes" id="UP001212152"/>
    </source>
</evidence>
<keyword evidence="2" id="KW-0472">Membrane</keyword>
<accession>A0AAD5TTJ3</accession>
<dbReference type="AlphaFoldDB" id="A0AAD5TTJ3"/>
<feature type="transmembrane region" description="Helical" evidence="2">
    <location>
        <begin position="207"/>
        <end position="226"/>
    </location>
</feature>
<gene>
    <name evidence="3" type="ORF">HDU87_002547</name>
</gene>
<feature type="compositionally biased region" description="Polar residues" evidence="1">
    <location>
        <begin position="165"/>
        <end position="174"/>
    </location>
</feature>
<feature type="region of interest" description="Disordered" evidence="1">
    <location>
        <begin position="365"/>
        <end position="384"/>
    </location>
</feature>
<proteinExistence type="predicted"/>
<sequence>MPVSATDFSTARRASSTSPPLSSYGGSPGSAIGMGVGISHPHHRAGDFGKHVRPAVSESQALDDSVDGDTWWSENVRRHSQQYSRNGANGGLDPPMLQKQQHLGGFDSTATLHNEDMFKHDLYDKSSDVYEETKLKAEDDIRFGNSERPHRRETSSQYAGDLNDSRSTTPTQRNFMRRHSSQNPQPSTLSRLNSADGRADEGGGSGVHLVSFSAATFILINILPFFSSWSRGLRIHLGVYPGLALTIAASVAGGALLRSQRVALWRIFTYTRAHPASRELGVLLATLGFGYACALFAPLTFRALHSVAARVPIVGALAVYIALLSWTFALGLIAVCTLGFLSWDVTKVVHLAVVKVTRYIVAPDTSEAGESRPQSPEPPRRRRSAFHVVNTETLDDGDDEADTLLDAALAAAAMTTTTTTATNTTNVAALQKAGTAFAAGATAKEKVSHSAYAEGKMSSSYSHSFGRPPDDGLGAYAFRGGGGGDMRGLAPLQNSLDSFDHRRFSGGGGGVY</sequence>
<comment type="caution">
    <text evidence="3">The sequence shown here is derived from an EMBL/GenBank/DDBJ whole genome shotgun (WGS) entry which is preliminary data.</text>
</comment>
<keyword evidence="2" id="KW-1133">Transmembrane helix</keyword>
<organism evidence="3 4">
    <name type="scientific">Geranomyces variabilis</name>
    <dbReference type="NCBI Taxonomy" id="109894"/>
    <lineage>
        <taxon>Eukaryota</taxon>
        <taxon>Fungi</taxon>
        <taxon>Fungi incertae sedis</taxon>
        <taxon>Chytridiomycota</taxon>
        <taxon>Chytridiomycota incertae sedis</taxon>
        <taxon>Chytridiomycetes</taxon>
        <taxon>Spizellomycetales</taxon>
        <taxon>Powellomycetaceae</taxon>
        <taxon>Geranomyces</taxon>
    </lineage>
</organism>
<name>A0AAD5TTJ3_9FUNG</name>
<protein>
    <submittedName>
        <fullName evidence="3">Uncharacterized protein</fullName>
    </submittedName>
</protein>
<evidence type="ECO:0000256" key="2">
    <source>
        <dbReference type="SAM" id="Phobius"/>
    </source>
</evidence>
<feature type="compositionally biased region" description="Gly residues" evidence="1">
    <location>
        <begin position="26"/>
        <end position="36"/>
    </location>
</feature>
<feature type="region of interest" description="Disordered" evidence="1">
    <location>
        <begin position="140"/>
        <end position="200"/>
    </location>
</feature>
<keyword evidence="4" id="KW-1185">Reference proteome</keyword>
<evidence type="ECO:0000256" key="1">
    <source>
        <dbReference type="SAM" id="MobiDB-lite"/>
    </source>
</evidence>
<feature type="compositionally biased region" description="Polar residues" evidence="1">
    <location>
        <begin position="1"/>
        <end position="14"/>
    </location>
</feature>
<evidence type="ECO:0000313" key="3">
    <source>
        <dbReference type="EMBL" id="KAJ3184981.1"/>
    </source>
</evidence>